<proteinExistence type="predicted"/>
<evidence type="ECO:0008006" key="3">
    <source>
        <dbReference type="Google" id="ProtNLM"/>
    </source>
</evidence>
<evidence type="ECO:0000313" key="2">
    <source>
        <dbReference type="Proteomes" id="UP000400924"/>
    </source>
</evidence>
<organism evidence="1 2">
    <name type="scientific">Streptomyces spongiae</name>
    <dbReference type="NCBI Taxonomy" id="565072"/>
    <lineage>
        <taxon>Bacteria</taxon>
        <taxon>Bacillati</taxon>
        <taxon>Actinomycetota</taxon>
        <taxon>Actinomycetes</taxon>
        <taxon>Kitasatosporales</taxon>
        <taxon>Streptomycetaceae</taxon>
        <taxon>Streptomyces</taxon>
    </lineage>
</organism>
<dbReference type="Proteomes" id="UP000400924">
    <property type="component" value="Unassembled WGS sequence"/>
</dbReference>
<dbReference type="AlphaFoldDB" id="A0A5N8XXS5"/>
<reference evidence="1 2" key="1">
    <citation type="submission" date="2019-07" db="EMBL/GenBank/DDBJ databases">
        <title>New species of Amycolatopsis and Streptomyces.</title>
        <authorList>
            <person name="Duangmal K."/>
            <person name="Teo W.F.A."/>
            <person name="Lipun K."/>
        </authorList>
    </citation>
    <scope>NUCLEOTIDE SEQUENCE [LARGE SCALE GENOMIC DNA]</scope>
    <source>
        <strain evidence="1 2">NBRC 106415</strain>
    </source>
</reference>
<sequence length="93" mass="10398">MNDQQAPDPEWAWEYGAEPDWVVGDLPKEGRAAAEEVARELVVLASLGQDPGEGADVTNPQGLRVIAIGSLMVWYQVIDYRKRVYVQRVTWLG</sequence>
<comment type="caution">
    <text evidence="1">The sequence shown here is derived from an EMBL/GenBank/DDBJ whole genome shotgun (WGS) entry which is preliminary data.</text>
</comment>
<dbReference type="EMBL" id="VJZC01000731">
    <property type="protein sequence ID" value="MPY64173.1"/>
    <property type="molecule type" value="Genomic_DNA"/>
</dbReference>
<evidence type="ECO:0000313" key="1">
    <source>
        <dbReference type="EMBL" id="MPY64173.1"/>
    </source>
</evidence>
<protein>
    <recommendedName>
        <fullName evidence="3">Type II toxin-antitoxin system RelE/ParE family toxin</fullName>
    </recommendedName>
</protein>
<dbReference type="RefSeq" id="WP_152777488.1">
    <property type="nucleotide sequence ID" value="NZ_VJZC01000731.1"/>
</dbReference>
<accession>A0A5N8XXS5</accession>
<gene>
    <name evidence="1" type="ORF">FNH08_45580</name>
</gene>
<dbReference type="OrthoDB" id="4214928at2"/>
<name>A0A5N8XXS5_9ACTN</name>
<keyword evidence="2" id="KW-1185">Reference proteome</keyword>